<dbReference type="PANTHER" id="PTHR43707">
    <property type="entry name" value="HISTIDYL-TRNA SYNTHETASE"/>
    <property type="match status" value="1"/>
</dbReference>
<protein>
    <submittedName>
        <fullName evidence="3">ATP phosphoribosyltransferase regulatory subunit</fullName>
    </submittedName>
</protein>
<dbReference type="AlphaFoldDB" id="A0A8J2VNP0"/>
<feature type="domain" description="Class II Histidinyl-tRNA synthetase (HisRS)-like catalytic core" evidence="2">
    <location>
        <begin position="207"/>
        <end position="365"/>
    </location>
</feature>
<feature type="binding site" evidence="1">
    <location>
        <begin position="315"/>
        <end position="316"/>
    </location>
    <ligand>
        <name>L-histidine</name>
        <dbReference type="ChEBI" id="CHEBI:57595"/>
    </ligand>
</feature>
<sequence>MSSPLSNDALLARLEGTGYVRVEPPVLQPAGVFLDVSGEDLRRRMFLTSGPDGREMCLRPDLTIPTARLHLGSTRAGGDAAYCYLGSVFRFRSEASAEFTQAGIEIFGRPDREAADAEVIGCAADAILACGIDDPLVRIGDLALMGAVIEALGLPKAWVRRLMRDATRGGTVEETLDALIASREGAERAAFLAALDGSHPEAAKAVVEDLLAIAGISTVGGRSVSDIAERFLDQARQRAGADLSAEKRAALSRFLSIEGTLSSSIKELRALQRDTGLAMGATLDAFERRADLMSSRGLTSDRVTFAARFGRAVGYYTGFVFEFHSATSLALGPLVGGGRYDTLMTTLGAPQPVPAVGCAFWIERLQEAGR</sequence>
<evidence type="ECO:0000313" key="4">
    <source>
        <dbReference type="Proteomes" id="UP000602745"/>
    </source>
</evidence>
<feature type="domain" description="Class II Histidinyl-tRNA synthetase (HisRS)-like catalytic core" evidence="2">
    <location>
        <begin position="9"/>
        <end position="198"/>
    </location>
</feature>
<reference evidence="3" key="1">
    <citation type="journal article" date="2014" name="Int. J. Syst. Evol. Microbiol.">
        <title>Complete genome sequence of Corynebacterium casei LMG S-19264T (=DSM 44701T), isolated from a smear-ripened cheese.</title>
        <authorList>
            <consortium name="US DOE Joint Genome Institute (JGI-PGF)"/>
            <person name="Walter F."/>
            <person name="Albersmeier A."/>
            <person name="Kalinowski J."/>
            <person name="Ruckert C."/>
        </authorList>
    </citation>
    <scope>NUCLEOTIDE SEQUENCE</scope>
    <source>
        <strain evidence="3">CCM 7684</strain>
    </source>
</reference>
<dbReference type="SUPFAM" id="SSF55681">
    <property type="entry name" value="Class II aaRS and biotin synthetases"/>
    <property type="match status" value="1"/>
</dbReference>
<dbReference type="GO" id="GO:0006427">
    <property type="term" value="P:histidyl-tRNA aminoacylation"/>
    <property type="evidence" value="ECO:0007669"/>
    <property type="project" value="TreeGrafter"/>
</dbReference>
<feature type="binding site" evidence="1">
    <location>
        <position position="311"/>
    </location>
    <ligand>
        <name>L-histidine</name>
        <dbReference type="ChEBI" id="CHEBI:57595"/>
    </ligand>
</feature>
<dbReference type="PIRSF" id="PIRSF001549">
    <property type="entry name" value="His-tRNA_synth"/>
    <property type="match status" value="1"/>
</dbReference>
<feature type="binding site" evidence="1">
    <location>
        <begin position="61"/>
        <end position="63"/>
    </location>
    <ligand>
        <name>L-histidine</name>
        <dbReference type="ChEBI" id="CHEBI:57595"/>
    </ligand>
</feature>
<accession>A0A8J2VNP0</accession>
<feature type="binding site" evidence="1">
    <location>
        <position position="105"/>
    </location>
    <ligand>
        <name>L-histidine</name>
        <dbReference type="ChEBI" id="CHEBI:57595"/>
    </ligand>
</feature>
<dbReference type="GO" id="GO:0016757">
    <property type="term" value="F:glycosyltransferase activity"/>
    <property type="evidence" value="ECO:0007669"/>
    <property type="project" value="UniProtKB-KW"/>
</dbReference>
<keyword evidence="3" id="KW-0328">Glycosyltransferase</keyword>
<dbReference type="InterPro" id="IPR045864">
    <property type="entry name" value="aa-tRNA-synth_II/BPL/LPL"/>
</dbReference>
<comment type="caution">
    <text evidence="3">The sequence shown here is derived from an EMBL/GenBank/DDBJ whole genome shotgun (WGS) entry which is preliminary data.</text>
</comment>
<organism evidence="3 4">
    <name type="scientific">Agaricicola taiwanensis</name>
    <dbReference type="NCBI Taxonomy" id="591372"/>
    <lineage>
        <taxon>Bacteria</taxon>
        <taxon>Pseudomonadati</taxon>
        <taxon>Pseudomonadota</taxon>
        <taxon>Alphaproteobacteria</taxon>
        <taxon>Rhodobacterales</taxon>
        <taxon>Paracoccaceae</taxon>
        <taxon>Agaricicola</taxon>
    </lineage>
</organism>
<evidence type="ECO:0000259" key="2">
    <source>
        <dbReference type="Pfam" id="PF13393"/>
    </source>
</evidence>
<dbReference type="InterPro" id="IPR004516">
    <property type="entry name" value="HisRS/HisZ"/>
</dbReference>
<dbReference type="EMBL" id="BMCP01000001">
    <property type="protein sequence ID" value="GGE34161.1"/>
    <property type="molecule type" value="Genomic_DNA"/>
</dbReference>
<dbReference type="Proteomes" id="UP000602745">
    <property type="component" value="Unassembled WGS sequence"/>
</dbReference>
<evidence type="ECO:0000256" key="1">
    <source>
        <dbReference type="PIRSR" id="PIRSR001549-1"/>
    </source>
</evidence>
<keyword evidence="4" id="KW-1185">Reference proteome</keyword>
<dbReference type="InterPro" id="IPR041715">
    <property type="entry name" value="HisRS-like_core"/>
</dbReference>
<dbReference type="GO" id="GO:0005737">
    <property type="term" value="C:cytoplasm"/>
    <property type="evidence" value="ECO:0007669"/>
    <property type="project" value="InterPro"/>
</dbReference>
<reference evidence="3" key="2">
    <citation type="submission" date="2020-09" db="EMBL/GenBank/DDBJ databases">
        <authorList>
            <person name="Sun Q."/>
            <person name="Sedlacek I."/>
        </authorList>
    </citation>
    <scope>NUCLEOTIDE SEQUENCE</scope>
    <source>
        <strain evidence="3">CCM 7684</strain>
    </source>
</reference>
<dbReference type="RefSeq" id="WP_188408515.1">
    <property type="nucleotide sequence ID" value="NZ_BMCP01000001.1"/>
</dbReference>
<dbReference type="GO" id="GO:0004821">
    <property type="term" value="F:histidine-tRNA ligase activity"/>
    <property type="evidence" value="ECO:0007669"/>
    <property type="project" value="TreeGrafter"/>
</dbReference>
<dbReference type="Pfam" id="PF13393">
    <property type="entry name" value="tRNA-synt_His"/>
    <property type="match status" value="2"/>
</dbReference>
<feature type="binding site" evidence="1">
    <location>
        <position position="101"/>
    </location>
    <ligand>
        <name>L-histidine</name>
        <dbReference type="ChEBI" id="CHEBI:57595"/>
    </ligand>
</feature>
<gene>
    <name evidence="3" type="primary">hisZ</name>
    <name evidence="3" type="ORF">GCM10007276_09400</name>
</gene>
<proteinExistence type="predicted"/>
<name>A0A8J2VNP0_9RHOB</name>
<dbReference type="NCBIfam" id="NF008953">
    <property type="entry name" value="PRK12295.1-6"/>
    <property type="match status" value="1"/>
</dbReference>
<feature type="binding site" evidence="1">
    <location>
        <position position="90"/>
    </location>
    <ligand>
        <name>L-histidine</name>
        <dbReference type="ChEBI" id="CHEBI:57595"/>
    </ligand>
</feature>
<dbReference type="PANTHER" id="PTHR43707:SF1">
    <property type="entry name" value="HISTIDINE--TRNA LIGASE, MITOCHONDRIAL-RELATED"/>
    <property type="match status" value="1"/>
</dbReference>
<keyword evidence="3" id="KW-0808">Transferase</keyword>
<evidence type="ECO:0000313" key="3">
    <source>
        <dbReference type="EMBL" id="GGE34161.1"/>
    </source>
</evidence>
<dbReference type="Gene3D" id="3.30.930.10">
    <property type="entry name" value="Bira Bifunctional Protein, Domain 2"/>
    <property type="match status" value="1"/>
</dbReference>